<evidence type="ECO:0000256" key="2">
    <source>
        <dbReference type="ARBA" id="ARBA00022448"/>
    </source>
</evidence>
<dbReference type="InterPro" id="IPR005821">
    <property type="entry name" value="Ion_trans_dom"/>
</dbReference>
<dbReference type="EMBL" id="JAMZEK010000001">
    <property type="protein sequence ID" value="MCP1373219.1"/>
    <property type="molecule type" value="Genomic_DNA"/>
</dbReference>
<evidence type="ECO:0000313" key="14">
    <source>
        <dbReference type="EMBL" id="MCP1373219.1"/>
    </source>
</evidence>
<comment type="caution">
    <text evidence="14">The sequence shown here is derived from an EMBL/GenBank/DDBJ whole genome shotgun (WGS) entry which is preliminary data.</text>
</comment>
<reference evidence="14 15" key="1">
    <citation type="submission" date="2022-06" db="EMBL/GenBank/DDBJ databases">
        <title>Dyella sp. Sa strain:Sa Genome sequencing.</title>
        <authorList>
            <person name="Park S."/>
        </authorList>
    </citation>
    <scope>NUCLEOTIDE SEQUENCE [LARGE SCALE GENOMIC DNA]</scope>
    <source>
        <strain evidence="14 15">Sa</strain>
    </source>
</reference>
<evidence type="ECO:0000256" key="9">
    <source>
        <dbReference type="ARBA" id="ARBA00023065"/>
    </source>
</evidence>
<evidence type="ECO:0000256" key="1">
    <source>
        <dbReference type="ARBA" id="ARBA00004141"/>
    </source>
</evidence>
<keyword evidence="2" id="KW-0813">Transport</keyword>
<dbReference type="PANTHER" id="PTHR11537">
    <property type="entry name" value="VOLTAGE-GATED POTASSIUM CHANNEL"/>
    <property type="match status" value="1"/>
</dbReference>
<evidence type="ECO:0000256" key="5">
    <source>
        <dbReference type="ARBA" id="ARBA00022826"/>
    </source>
</evidence>
<dbReference type="PANTHER" id="PTHR11537:SF254">
    <property type="entry name" value="POTASSIUM VOLTAGE-GATED CHANNEL PROTEIN SHAB"/>
    <property type="match status" value="1"/>
</dbReference>
<dbReference type="Gene3D" id="1.20.120.350">
    <property type="entry name" value="Voltage-gated potassium channels. Chain C"/>
    <property type="match status" value="1"/>
</dbReference>
<comment type="subcellular location">
    <subcellularLocation>
        <location evidence="1">Membrane</location>
        <topology evidence="1">Multi-pass membrane protein</topology>
    </subcellularLocation>
</comment>
<keyword evidence="6" id="KW-0851">Voltage-gated channel</keyword>
<keyword evidence="4 12" id="KW-0812">Transmembrane</keyword>
<evidence type="ECO:0000259" key="13">
    <source>
        <dbReference type="Pfam" id="PF00520"/>
    </source>
</evidence>
<keyword evidence="7" id="KW-0630">Potassium</keyword>
<evidence type="ECO:0000256" key="3">
    <source>
        <dbReference type="ARBA" id="ARBA00022538"/>
    </source>
</evidence>
<keyword evidence="8 12" id="KW-1133">Transmembrane helix</keyword>
<accession>A0ABT1F765</accession>
<dbReference type="InterPro" id="IPR027359">
    <property type="entry name" value="Volt_channel_dom_sf"/>
</dbReference>
<organism evidence="14 15">
    <name type="scientific">Dyella lutea</name>
    <dbReference type="NCBI Taxonomy" id="2950441"/>
    <lineage>
        <taxon>Bacteria</taxon>
        <taxon>Pseudomonadati</taxon>
        <taxon>Pseudomonadota</taxon>
        <taxon>Gammaproteobacteria</taxon>
        <taxon>Lysobacterales</taxon>
        <taxon>Rhodanobacteraceae</taxon>
        <taxon>Dyella</taxon>
    </lineage>
</organism>
<feature type="transmembrane region" description="Helical" evidence="12">
    <location>
        <begin position="112"/>
        <end position="133"/>
    </location>
</feature>
<evidence type="ECO:0000256" key="6">
    <source>
        <dbReference type="ARBA" id="ARBA00022882"/>
    </source>
</evidence>
<keyword evidence="15" id="KW-1185">Reference proteome</keyword>
<feature type="transmembrane region" description="Helical" evidence="12">
    <location>
        <begin position="165"/>
        <end position="186"/>
    </location>
</feature>
<dbReference type="PRINTS" id="PR00169">
    <property type="entry name" value="KCHANNEL"/>
</dbReference>
<keyword evidence="11" id="KW-0407">Ion channel</keyword>
<proteinExistence type="predicted"/>
<evidence type="ECO:0000256" key="8">
    <source>
        <dbReference type="ARBA" id="ARBA00022989"/>
    </source>
</evidence>
<dbReference type="Pfam" id="PF00520">
    <property type="entry name" value="Ion_trans"/>
    <property type="match status" value="1"/>
</dbReference>
<evidence type="ECO:0000256" key="7">
    <source>
        <dbReference type="ARBA" id="ARBA00022958"/>
    </source>
</evidence>
<dbReference type="SUPFAM" id="SSF81324">
    <property type="entry name" value="Voltage-gated potassium channels"/>
    <property type="match status" value="1"/>
</dbReference>
<dbReference type="RefSeq" id="WP_253564968.1">
    <property type="nucleotide sequence ID" value="NZ_JAMZEK010000001.1"/>
</dbReference>
<dbReference type="Gene3D" id="1.10.287.70">
    <property type="match status" value="1"/>
</dbReference>
<evidence type="ECO:0000256" key="11">
    <source>
        <dbReference type="ARBA" id="ARBA00023303"/>
    </source>
</evidence>
<feature type="transmembrane region" description="Helical" evidence="12">
    <location>
        <begin position="39"/>
        <end position="58"/>
    </location>
</feature>
<dbReference type="Proteomes" id="UP001204615">
    <property type="component" value="Unassembled WGS sequence"/>
</dbReference>
<protein>
    <submittedName>
        <fullName evidence="14">Ion transporter</fullName>
    </submittedName>
</protein>
<keyword evidence="10 12" id="KW-0472">Membrane</keyword>
<evidence type="ECO:0000313" key="15">
    <source>
        <dbReference type="Proteomes" id="UP001204615"/>
    </source>
</evidence>
<feature type="domain" description="Ion transport" evidence="13">
    <location>
        <begin position="38"/>
        <end position="253"/>
    </location>
</feature>
<evidence type="ECO:0000256" key="4">
    <source>
        <dbReference type="ARBA" id="ARBA00022692"/>
    </source>
</evidence>
<sequence length="301" mass="33587">MSGEPTPRHPGEPHPPAGATWRERGFHVIFGHHDRAGRLFDVALIVAIVASILVTLLDSVQSLHQRFGELLYRLEWLFTMLFTAEYLVRLYVVRRPWRYARSFFGIVDLLSVLPTYLSLMLTGSQYLLVIRALRILRIFRVLKLTRYVGEATLLWSALIRSRRKILVFVSTFLTLVLIFGAAMYLIEGPEHGFTSIPQSMYWAVVTMTTVGFGDITPKTPLGQMFTSLIILVGYSIIVVPTGIFTAELANGMRQAREARRCEGCGLAGHEADARFCRHCGEKLSGPGTPGAGSPAAGVRHR</sequence>
<dbReference type="InterPro" id="IPR028325">
    <property type="entry name" value="VG_K_chnl"/>
</dbReference>
<feature type="transmembrane region" description="Helical" evidence="12">
    <location>
        <begin position="70"/>
        <end position="92"/>
    </location>
</feature>
<keyword evidence="5" id="KW-0631">Potassium channel</keyword>
<keyword evidence="3" id="KW-0633">Potassium transport</keyword>
<evidence type="ECO:0000256" key="12">
    <source>
        <dbReference type="SAM" id="Phobius"/>
    </source>
</evidence>
<gene>
    <name evidence="14" type="ORF">NC595_04000</name>
</gene>
<name>A0ABT1F765_9GAMM</name>
<evidence type="ECO:0000256" key="10">
    <source>
        <dbReference type="ARBA" id="ARBA00023136"/>
    </source>
</evidence>
<keyword evidence="9" id="KW-0406">Ion transport</keyword>
<feature type="transmembrane region" description="Helical" evidence="12">
    <location>
        <begin position="224"/>
        <end position="246"/>
    </location>
</feature>